<dbReference type="VEuPathDB" id="FungiDB:FOXG_14909"/>
<name>A0A0D2YF21_FUSOF</name>
<dbReference type="GO" id="GO:0008081">
    <property type="term" value="F:phosphoric diester hydrolase activity"/>
    <property type="evidence" value="ECO:0007669"/>
    <property type="project" value="InterPro"/>
</dbReference>
<protein>
    <submittedName>
        <fullName evidence="1">Uncharacterized protein</fullName>
    </submittedName>
</protein>
<dbReference type="AlphaFoldDB" id="A0A0D2YF21"/>
<reference evidence="2" key="1">
    <citation type="journal article" date="2012" name="Mol. Plant Microbe Interact.">
        <title>A highly conserved effector in Fusarium oxysporum is required for full virulence on Arabidopsis.</title>
        <authorList>
            <person name="Thatcher L.F."/>
            <person name="Gardiner D.M."/>
            <person name="Kazan K."/>
            <person name="Manners J."/>
        </authorList>
    </citation>
    <scope>NUCLEOTIDE SEQUENCE [LARGE SCALE GENOMIC DNA]</scope>
    <source>
        <strain evidence="2">Fo5176</strain>
    </source>
</reference>
<proteinExistence type="predicted"/>
<dbReference type="Gene3D" id="3.20.20.190">
    <property type="entry name" value="Phosphatidylinositol (PI) phosphodiesterase"/>
    <property type="match status" value="1"/>
</dbReference>
<dbReference type="GO" id="GO:0006629">
    <property type="term" value="P:lipid metabolic process"/>
    <property type="evidence" value="ECO:0007669"/>
    <property type="project" value="InterPro"/>
</dbReference>
<dbReference type="EnsemblFungi" id="FOXG_14909T0">
    <property type="protein sequence ID" value="FOXG_14909P0"/>
    <property type="gene ID" value="FOXG_14909"/>
</dbReference>
<dbReference type="Proteomes" id="UP000002489">
    <property type="component" value="Unassembled WGS sequence"/>
</dbReference>
<organism evidence="1 2">
    <name type="scientific">Fusarium oxysporum (strain Fo5176)</name>
    <name type="common">Fusarium vascular wilt</name>
    <dbReference type="NCBI Taxonomy" id="660025"/>
    <lineage>
        <taxon>Eukaryota</taxon>
        <taxon>Fungi</taxon>
        <taxon>Dikarya</taxon>
        <taxon>Ascomycota</taxon>
        <taxon>Pezizomycotina</taxon>
        <taxon>Sordariomycetes</taxon>
        <taxon>Hypocreomycetidae</taxon>
        <taxon>Hypocreales</taxon>
        <taxon>Nectriaceae</taxon>
        <taxon>Fusarium</taxon>
        <taxon>Fusarium oxysporum species complex</taxon>
    </lineage>
</organism>
<evidence type="ECO:0000313" key="2">
    <source>
        <dbReference type="Proteomes" id="UP000002489"/>
    </source>
</evidence>
<reference evidence="1" key="2">
    <citation type="submission" date="2025-08" db="UniProtKB">
        <authorList>
            <consortium name="EnsemblFungi"/>
        </authorList>
    </citation>
    <scope>IDENTIFICATION</scope>
    <source>
        <strain evidence="1">4287 / CBS 123668 / FGSC 9935 / NRRL 34936</strain>
    </source>
</reference>
<gene>
    <name evidence="1" type="primary">28956027</name>
</gene>
<evidence type="ECO:0000313" key="1">
    <source>
        <dbReference type="EnsemblFungi" id="FOXG_14909P0"/>
    </source>
</evidence>
<accession>A0A0D2YF21</accession>
<dbReference type="SUPFAM" id="SSF51695">
    <property type="entry name" value="PLC-like phosphodiesterases"/>
    <property type="match status" value="1"/>
</dbReference>
<dbReference type="InterPro" id="IPR017946">
    <property type="entry name" value="PLC-like_Pdiesterase_TIM-brl"/>
</dbReference>
<sequence length="327" mass="35595">MPALSYLVSVFYAAALVLGSPLIKAGQHNKPFAQDVTYQNLNARGGSIDTIFNARAASKTPFYAIAHRVNDMEALLLALNDGANAIEMDLFAETTGWWASHDGPSKNGDTARDMFNAVARHRKGGKPITFVWLDIKNPDRCDPDDQTWQFCSIAALQDLAREILEPEGVRVLFGFYHTENGNAYRLIRDDLNSKEAINVDGRAAPLLKEFTVNGPADVRKRVLSYGDPNIGYLFGNCSEPGDAHLTCTQLRQAAASGAFGKTFGWTAAAGQTQYVEALLRVGVDGVIYGLGGADYDGSAAQAAKEIRNSLGKYSDRYYLAGKDDNPW</sequence>